<keyword evidence="3" id="KW-1185">Reference proteome</keyword>
<keyword evidence="1" id="KW-0472">Membrane</keyword>
<evidence type="ECO:0000313" key="3">
    <source>
        <dbReference type="Proteomes" id="UP000655044"/>
    </source>
</evidence>
<evidence type="ECO:0000313" key="2">
    <source>
        <dbReference type="EMBL" id="GIH87953.1"/>
    </source>
</evidence>
<organism evidence="2 3">
    <name type="scientific">Planobispora rosea</name>
    <dbReference type="NCBI Taxonomy" id="35762"/>
    <lineage>
        <taxon>Bacteria</taxon>
        <taxon>Bacillati</taxon>
        <taxon>Actinomycetota</taxon>
        <taxon>Actinomycetes</taxon>
        <taxon>Streptosporangiales</taxon>
        <taxon>Streptosporangiaceae</taxon>
        <taxon>Planobispora</taxon>
    </lineage>
</organism>
<keyword evidence="1" id="KW-0812">Transmembrane</keyword>
<protein>
    <submittedName>
        <fullName evidence="2">Uncharacterized protein</fullName>
    </submittedName>
</protein>
<gene>
    <name evidence="2" type="ORF">Pro02_63610</name>
</gene>
<accession>A0A8J3S648</accession>
<sequence length="95" mass="10353">MTRPSPPIRMWHLALAVFIFGALTWALGSLLHAYLADMFVETRLAGAPAPDGKSGWTDVLALLGQIGMLATVSGAIWTIALLPMELVLRRNRLKI</sequence>
<feature type="transmembrane region" description="Helical" evidence="1">
    <location>
        <begin position="59"/>
        <end position="82"/>
    </location>
</feature>
<evidence type="ECO:0000256" key="1">
    <source>
        <dbReference type="SAM" id="Phobius"/>
    </source>
</evidence>
<dbReference type="AlphaFoldDB" id="A0A8J3S648"/>
<comment type="caution">
    <text evidence="2">The sequence shown here is derived from an EMBL/GenBank/DDBJ whole genome shotgun (WGS) entry which is preliminary data.</text>
</comment>
<dbReference type="EMBL" id="BOOI01000070">
    <property type="protein sequence ID" value="GIH87953.1"/>
    <property type="molecule type" value="Genomic_DNA"/>
</dbReference>
<dbReference type="Proteomes" id="UP000655044">
    <property type="component" value="Unassembled WGS sequence"/>
</dbReference>
<dbReference type="RefSeq" id="WP_189243651.1">
    <property type="nucleotide sequence ID" value="NZ_BMQP01000047.1"/>
</dbReference>
<reference evidence="2" key="1">
    <citation type="submission" date="2021-01" db="EMBL/GenBank/DDBJ databases">
        <title>Whole genome shotgun sequence of Planobispora rosea NBRC 15558.</title>
        <authorList>
            <person name="Komaki H."/>
            <person name="Tamura T."/>
        </authorList>
    </citation>
    <scope>NUCLEOTIDE SEQUENCE</scope>
    <source>
        <strain evidence="2">NBRC 15558</strain>
    </source>
</reference>
<name>A0A8J3S648_PLARO</name>
<proteinExistence type="predicted"/>
<keyword evidence="1" id="KW-1133">Transmembrane helix</keyword>